<comment type="caution">
    <text evidence="2">The sequence shown here is derived from an EMBL/GenBank/DDBJ whole genome shotgun (WGS) entry which is preliminary data.</text>
</comment>
<dbReference type="RefSeq" id="WP_068150337.1">
    <property type="nucleotide sequence ID" value="NZ_JBHSCR010000001.1"/>
</dbReference>
<sequence>MDKEMPVDRGEAVTSMEPMLVPESSKHRGELADLALELTAKSTGLRRSLPDGVVTALSDLVRAMNCYYSNLIEGHDTHPIDIERAMNKDYSADPQQRDLQLEAEAHIAVQKWIDEGGLKGKATSASGILEIHRRFCELLPEELLWVEDPVTKGKIEVIPGKMRDRDVEVGRHIPISPGALPRFMKRFEASYEKLGRLDSIIAAAAAHHRLAWLHPFLDGNGRVSRLMSYAMLRDALDTGGIWSIARGLARHVETYKAHLAACDQPRRNDLDGRGNLSEESLAEFAKFFLKACIDQVSFMEELVQPDRLRDRMLIWVEEEIRGDRLPTKSGSVMEAVLFRGELPRGDVAPLLNASERTARRITSALLDRGVLTSASTRAPLRLTFPAALAGRWMPGLFPDKT</sequence>
<dbReference type="InterPro" id="IPR036597">
    <property type="entry name" value="Fido-like_dom_sf"/>
</dbReference>
<dbReference type="Gene3D" id="1.10.3290.10">
    <property type="entry name" value="Fido-like domain"/>
    <property type="match status" value="1"/>
</dbReference>
<dbReference type="InterPro" id="IPR003812">
    <property type="entry name" value="Fido"/>
</dbReference>
<dbReference type="PROSITE" id="PS51459">
    <property type="entry name" value="FIDO"/>
    <property type="match status" value="1"/>
</dbReference>
<evidence type="ECO:0000259" key="1">
    <source>
        <dbReference type="PROSITE" id="PS51459"/>
    </source>
</evidence>
<evidence type="ECO:0000313" key="3">
    <source>
        <dbReference type="Proteomes" id="UP001595776"/>
    </source>
</evidence>
<protein>
    <submittedName>
        <fullName evidence="2">Fic family protein</fullName>
    </submittedName>
</protein>
<dbReference type="PANTHER" id="PTHR13504:SF38">
    <property type="entry name" value="FIDO DOMAIN-CONTAINING PROTEIN"/>
    <property type="match status" value="1"/>
</dbReference>
<dbReference type="PANTHER" id="PTHR13504">
    <property type="entry name" value="FIDO DOMAIN-CONTAINING PROTEIN DDB_G0283145"/>
    <property type="match status" value="1"/>
</dbReference>
<name>A0ABV8U6S6_9PROT</name>
<dbReference type="EMBL" id="JBHSCR010000001">
    <property type="protein sequence ID" value="MFC4346575.1"/>
    <property type="molecule type" value="Genomic_DNA"/>
</dbReference>
<reference evidence="3" key="1">
    <citation type="journal article" date="2019" name="Int. J. Syst. Evol. Microbiol.">
        <title>The Global Catalogue of Microorganisms (GCM) 10K type strain sequencing project: providing services to taxonomists for standard genome sequencing and annotation.</title>
        <authorList>
            <consortium name="The Broad Institute Genomics Platform"/>
            <consortium name="The Broad Institute Genome Sequencing Center for Infectious Disease"/>
            <person name="Wu L."/>
            <person name="Ma J."/>
        </authorList>
    </citation>
    <scope>NUCLEOTIDE SEQUENCE [LARGE SCALE GENOMIC DNA]</scope>
    <source>
        <strain evidence="3">CGMCC 1.15304</strain>
    </source>
</reference>
<dbReference type="Proteomes" id="UP001595776">
    <property type="component" value="Unassembled WGS sequence"/>
</dbReference>
<dbReference type="InterPro" id="IPR040198">
    <property type="entry name" value="Fido_containing"/>
</dbReference>
<accession>A0ABV8U6S6</accession>
<evidence type="ECO:0000313" key="2">
    <source>
        <dbReference type="EMBL" id="MFC4346575.1"/>
    </source>
</evidence>
<feature type="domain" description="Fido" evidence="1">
    <location>
        <begin position="123"/>
        <end position="290"/>
    </location>
</feature>
<gene>
    <name evidence="2" type="ORF">ACFO5Q_01785</name>
</gene>
<keyword evidence="3" id="KW-1185">Reference proteome</keyword>
<organism evidence="2 3">
    <name type="scientific">Kordiimonas lipolytica</name>
    <dbReference type="NCBI Taxonomy" id="1662421"/>
    <lineage>
        <taxon>Bacteria</taxon>
        <taxon>Pseudomonadati</taxon>
        <taxon>Pseudomonadota</taxon>
        <taxon>Alphaproteobacteria</taxon>
        <taxon>Kordiimonadales</taxon>
        <taxon>Kordiimonadaceae</taxon>
        <taxon>Kordiimonas</taxon>
    </lineage>
</organism>
<proteinExistence type="predicted"/>
<dbReference type="SUPFAM" id="SSF140931">
    <property type="entry name" value="Fic-like"/>
    <property type="match status" value="1"/>
</dbReference>
<dbReference type="Pfam" id="PF02661">
    <property type="entry name" value="Fic"/>
    <property type="match status" value="1"/>
</dbReference>